<feature type="transmembrane region" description="Helical" evidence="2">
    <location>
        <begin position="132"/>
        <end position="154"/>
    </location>
</feature>
<feature type="transmembrane region" description="Helical" evidence="2">
    <location>
        <begin position="289"/>
        <end position="311"/>
    </location>
</feature>
<keyword evidence="4" id="KW-1185">Reference proteome</keyword>
<keyword evidence="2" id="KW-1133">Transmembrane helix</keyword>
<comment type="caution">
    <text evidence="3">The sequence shown here is derived from an EMBL/GenBank/DDBJ whole genome shotgun (WGS) entry which is preliminary data.</text>
</comment>
<evidence type="ECO:0000313" key="4">
    <source>
        <dbReference type="Proteomes" id="UP000601435"/>
    </source>
</evidence>
<dbReference type="AlphaFoldDB" id="A0A812VIY0"/>
<proteinExistence type="predicted"/>
<evidence type="ECO:0000313" key="3">
    <source>
        <dbReference type="EMBL" id="CAE7623310.1"/>
    </source>
</evidence>
<feature type="transmembrane region" description="Helical" evidence="2">
    <location>
        <begin position="232"/>
        <end position="251"/>
    </location>
</feature>
<feature type="transmembrane region" description="Helical" evidence="2">
    <location>
        <begin position="323"/>
        <end position="344"/>
    </location>
</feature>
<feature type="transmembrane region" description="Helical" evidence="2">
    <location>
        <begin position="370"/>
        <end position="390"/>
    </location>
</feature>
<evidence type="ECO:0000256" key="2">
    <source>
        <dbReference type="SAM" id="Phobius"/>
    </source>
</evidence>
<dbReference type="OrthoDB" id="412035at2759"/>
<feature type="region of interest" description="Disordered" evidence="1">
    <location>
        <begin position="52"/>
        <end position="74"/>
    </location>
</feature>
<organism evidence="3 4">
    <name type="scientific">Symbiodinium necroappetens</name>
    <dbReference type="NCBI Taxonomy" id="1628268"/>
    <lineage>
        <taxon>Eukaryota</taxon>
        <taxon>Sar</taxon>
        <taxon>Alveolata</taxon>
        <taxon>Dinophyceae</taxon>
        <taxon>Suessiales</taxon>
        <taxon>Symbiodiniaceae</taxon>
        <taxon>Symbiodinium</taxon>
    </lineage>
</organism>
<name>A0A812VIY0_9DINO</name>
<sequence length="747" mass="83083">MSASKLEKNIANLERRMREEFKAELAQGLKVQSIRLDAFEAQLQRLQPRPALLQDVNQDEESNKGRAQGEPEQSDLVPVVPVVREAWAEDAAAQEVAVTSAETDPMEPVAFLETSWNLVLVLGYTGAGWCDVVIACLLFLASVATQAFFSWILLSPEFQGDPFSLQIEIATAWRRSVAHDSMHVDLAQTSLISRVCNDDGALILSTDQASLIRQINSFLGYQKSTDFDQEDASRTGVLLAMLCILLWCLYISNEFRTIWLSLEAVAQLPLKRRTDFHDGRFKAMSWPRFCAYFLLRLLRAAISGALLYAGILWLGATTSISDLIVNAVALGAVLSVDEMVFAALMPKKLQIKIQDLEAIKIRYSRCRSQVEAVCIMLALGGVLAWSYVYIVNPLAQDMETVKRAYCFGNQDFVVGMNEDIQLVFGIRTIPHANVSGRTLSQLAVENYIYQEPSMPADYISFQSDVQRFDRMVLQTMEESATGFAYCKDLDTLYILDQPDEEIVNEFVDLYRPYFWSAAAVLNEPRNSTCLDMVSHCNDAEARMLRQVCGVTCGCADPRSYPVYKVPHKGCSRNCLSNAASPEQPICEDIENGAMWKQFWDGYPTVLSSEIGVMLDYNSTLGQWVLQLIGAMQEFGCAALAFHPELAKEPVTQQRWCDGIDEVIAPLARICPESCGCTNASHASHIAPSPNGCNPECHALCRDAGLSTPIQNVSTCSEAKAFGLCTIDEFKYKCLRTCKACHVLLDDD</sequence>
<evidence type="ECO:0000256" key="1">
    <source>
        <dbReference type="SAM" id="MobiDB-lite"/>
    </source>
</evidence>
<dbReference type="EMBL" id="CAJNJA010029265">
    <property type="protein sequence ID" value="CAE7623310.1"/>
    <property type="molecule type" value="Genomic_DNA"/>
</dbReference>
<reference evidence="3" key="1">
    <citation type="submission" date="2021-02" db="EMBL/GenBank/DDBJ databases">
        <authorList>
            <person name="Dougan E. K."/>
            <person name="Rhodes N."/>
            <person name="Thang M."/>
            <person name="Chan C."/>
        </authorList>
    </citation>
    <scope>NUCLEOTIDE SEQUENCE</scope>
</reference>
<dbReference type="Proteomes" id="UP000601435">
    <property type="component" value="Unassembled WGS sequence"/>
</dbReference>
<keyword evidence="2" id="KW-0472">Membrane</keyword>
<keyword evidence="2" id="KW-0812">Transmembrane</keyword>
<gene>
    <name evidence="3" type="ORF">SNEC2469_LOCUS17620</name>
</gene>
<accession>A0A812VIY0</accession>
<protein>
    <submittedName>
        <fullName evidence="3">Uncharacterized protein</fullName>
    </submittedName>
</protein>